<gene>
    <name evidence="2" type="ORF">E2C01_025558</name>
</gene>
<accession>A0A5B7ED83</accession>
<dbReference type="OrthoDB" id="6353767at2759"/>
<evidence type="ECO:0000256" key="1">
    <source>
        <dbReference type="SAM" id="MobiDB-lite"/>
    </source>
</evidence>
<evidence type="ECO:0000313" key="2">
    <source>
        <dbReference type="EMBL" id="MPC32250.1"/>
    </source>
</evidence>
<dbReference type="Proteomes" id="UP000324222">
    <property type="component" value="Unassembled WGS sequence"/>
</dbReference>
<reference evidence="2 3" key="1">
    <citation type="submission" date="2019-05" db="EMBL/GenBank/DDBJ databases">
        <title>Another draft genome of Portunus trituberculatus and its Hox gene families provides insights of decapod evolution.</title>
        <authorList>
            <person name="Jeong J.-H."/>
            <person name="Song I."/>
            <person name="Kim S."/>
            <person name="Choi T."/>
            <person name="Kim D."/>
            <person name="Ryu S."/>
            <person name="Kim W."/>
        </authorList>
    </citation>
    <scope>NUCLEOTIDE SEQUENCE [LARGE SCALE GENOMIC DNA]</scope>
    <source>
        <tissue evidence="2">Muscle</tissue>
    </source>
</reference>
<organism evidence="2 3">
    <name type="scientific">Portunus trituberculatus</name>
    <name type="common">Swimming crab</name>
    <name type="synonym">Neptunus trituberculatus</name>
    <dbReference type="NCBI Taxonomy" id="210409"/>
    <lineage>
        <taxon>Eukaryota</taxon>
        <taxon>Metazoa</taxon>
        <taxon>Ecdysozoa</taxon>
        <taxon>Arthropoda</taxon>
        <taxon>Crustacea</taxon>
        <taxon>Multicrustacea</taxon>
        <taxon>Malacostraca</taxon>
        <taxon>Eumalacostraca</taxon>
        <taxon>Eucarida</taxon>
        <taxon>Decapoda</taxon>
        <taxon>Pleocyemata</taxon>
        <taxon>Brachyura</taxon>
        <taxon>Eubrachyura</taxon>
        <taxon>Portunoidea</taxon>
        <taxon>Portunidae</taxon>
        <taxon>Portuninae</taxon>
        <taxon>Portunus</taxon>
    </lineage>
</organism>
<feature type="compositionally biased region" description="Polar residues" evidence="1">
    <location>
        <begin position="85"/>
        <end position="97"/>
    </location>
</feature>
<sequence length="202" mass="20605">MEALQGRQQSNDASSTASSGQSFSWGGAAVPTLPAVLSLLQRESLLAPSAGRSLASNVADSIASLTWSGTSTSKLQHSGGGYPSSKDSPASLQGVASSSCPALDASESVAANTSWCGGSTTPSQLASFAAQDQDNLPGSSVCTSQESASSQVAASWTSAADLDLPMFPPELQDVWPRRLAGYILGRLENQTRSLQRGGAARP</sequence>
<feature type="region of interest" description="Disordered" evidence="1">
    <location>
        <begin position="1"/>
        <end position="23"/>
    </location>
</feature>
<keyword evidence="3" id="KW-1185">Reference proteome</keyword>
<dbReference type="AlphaFoldDB" id="A0A5B7ED83"/>
<protein>
    <submittedName>
        <fullName evidence="2">Uncharacterized protein</fullName>
    </submittedName>
</protein>
<dbReference type="EMBL" id="VSRR010002594">
    <property type="protein sequence ID" value="MPC32250.1"/>
    <property type="molecule type" value="Genomic_DNA"/>
</dbReference>
<name>A0A5B7ED83_PORTR</name>
<comment type="caution">
    <text evidence="2">The sequence shown here is derived from an EMBL/GenBank/DDBJ whole genome shotgun (WGS) entry which is preliminary data.</text>
</comment>
<evidence type="ECO:0000313" key="3">
    <source>
        <dbReference type="Proteomes" id="UP000324222"/>
    </source>
</evidence>
<feature type="region of interest" description="Disordered" evidence="1">
    <location>
        <begin position="73"/>
        <end position="97"/>
    </location>
</feature>
<proteinExistence type="predicted"/>
<feature type="compositionally biased region" description="Low complexity" evidence="1">
    <location>
        <begin position="8"/>
        <end position="23"/>
    </location>
</feature>